<evidence type="ECO:0000256" key="1">
    <source>
        <dbReference type="SAM" id="Phobius"/>
    </source>
</evidence>
<dbReference type="HOGENOM" id="CLU_028260_0_0_9"/>
<proteinExistence type="predicted"/>
<feature type="transmembrane region" description="Helical" evidence="1">
    <location>
        <begin position="14"/>
        <end position="36"/>
    </location>
</feature>
<dbReference type="RefSeq" id="WP_044040246.1">
    <property type="nucleotide sequence ID" value="NZ_HG917869.1"/>
</dbReference>
<feature type="transmembrane region" description="Helical" evidence="1">
    <location>
        <begin position="76"/>
        <end position="95"/>
    </location>
</feature>
<keyword evidence="1" id="KW-1133">Transmembrane helix</keyword>
<protein>
    <submittedName>
        <fullName evidence="2">Putative membrane protein</fullName>
    </submittedName>
</protein>
<dbReference type="eggNOG" id="COG1396">
    <property type="taxonomic scope" value="Bacteria"/>
</dbReference>
<dbReference type="KEGG" id="clt:CM240_2968"/>
<accession>W6SK04</accession>
<dbReference type="OrthoDB" id="9813152at2"/>
<keyword evidence="3" id="KW-1185">Reference proteome</keyword>
<feature type="transmembrane region" description="Helical" evidence="1">
    <location>
        <begin position="48"/>
        <end position="69"/>
    </location>
</feature>
<dbReference type="AlphaFoldDB" id="W6SK04"/>
<keyword evidence="1" id="KW-0812">Transmembrane</keyword>
<organism evidence="2 3">
    <name type="scientific">Clostridium bornimense</name>
    <dbReference type="NCBI Taxonomy" id="1216932"/>
    <lineage>
        <taxon>Bacteria</taxon>
        <taxon>Bacillati</taxon>
        <taxon>Bacillota</taxon>
        <taxon>Clostridia</taxon>
        <taxon>Eubacteriales</taxon>
        <taxon>Clostridiaceae</taxon>
        <taxon>Clostridium</taxon>
    </lineage>
</organism>
<evidence type="ECO:0000313" key="2">
    <source>
        <dbReference type="EMBL" id="CDM70085.1"/>
    </source>
</evidence>
<reference evidence="2 3" key="1">
    <citation type="submission" date="2013-11" db="EMBL/GenBank/DDBJ databases">
        <title>Complete genome sequence of Clostridum sp. M2/40.</title>
        <authorList>
            <person name="Wibberg D."/>
            <person name="Puehler A."/>
            <person name="Schlueter A."/>
        </authorList>
    </citation>
    <scope>NUCLEOTIDE SEQUENCE [LARGE SCALE GENOMIC DNA]</scope>
    <source>
        <strain evidence="3">M2/40</strain>
    </source>
</reference>
<evidence type="ECO:0000313" key="3">
    <source>
        <dbReference type="Proteomes" id="UP000019426"/>
    </source>
</evidence>
<gene>
    <name evidence="2" type="ORF">CM240_2968</name>
</gene>
<dbReference type="Proteomes" id="UP000019426">
    <property type="component" value="Chromosome M2/40_rep2"/>
</dbReference>
<name>W6SK04_9CLOT</name>
<keyword evidence="1" id="KW-0472">Membrane</keyword>
<dbReference type="EMBL" id="HG917869">
    <property type="protein sequence ID" value="CDM70085.1"/>
    <property type="molecule type" value="Genomic_DNA"/>
</dbReference>
<dbReference type="PATRIC" id="fig|1216932.3.peg.2934"/>
<sequence length="560" mass="64183">MKDKIQLNHGKQKLICVFFLLIAILSVAIELVYHFFLIPSDIHWVYPWLEFFTIVLFMTCLINACLIWIPNKLLRIILIALIFLCGISLTMYDGYKNKDTIIFKHSPNSSETLILYKNPNNNSVQIEKRIYFLFLKSKDQLPYTVNSELKYQWLTNDICAITYKSTDDKTHQYIATFGDRGNGISYLDPKTAIRGNWVAKTDNSQLSLIVDGSTITVTDDNNQWIYNDNDCVRFGTTAIALCKNGIPQWSIALNEDSKINYDSMIAKGGTLTLCPVSMDKTDPITLDSTDSKNEYSETDPNLQNWSENETEVEKNAISLMQKYQKGNNITEDSLKSNGIIILKNTDNNIPWILLQSLKTKDESYRVNGIDSRVQIDSIQQLAGDTDDGLYDVFTTSISIAPGNQGASPSGEIISMENKIRLLKCDNEYLALILNYNSDGTYGLNKKSGKKETYSDQLKYHYFLSGKYDTTYMYVSRKTPEEGLQAAYKNYLQQQYPNAEAKTFDEMPYMKLDDNTLLLYDGISSDYENYCYWKVKLSEEDLFSNKSPEHQEIYEIPIENQ</sequence>